<feature type="transmembrane region" description="Helical" evidence="5">
    <location>
        <begin position="61"/>
        <end position="81"/>
    </location>
</feature>
<evidence type="ECO:0000256" key="4">
    <source>
        <dbReference type="ARBA" id="ARBA00023136"/>
    </source>
</evidence>
<feature type="transmembrane region" description="Helical" evidence="5">
    <location>
        <begin position="31"/>
        <end position="54"/>
    </location>
</feature>
<dbReference type="EMBL" id="CP022540">
    <property type="protein sequence ID" value="ASP19532.1"/>
    <property type="molecule type" value="Genomic_DNA"/>
</dbReference>
<sequence>MNSPSQTASASAPITASPRDYSPAELTSDKIVHLAALVLALGAVPVLITMTAVWRGDAAGVVGVTIYGVTLIAMLTASLLYNHVGRPHLSDLFRRIDMSAIHLKIAGTYTPFALLTGTSWGLLTAIWGAAAGAAAVTLINRRLPTGVAVAMCLASGWAVVIGGRDLMGALPLSVIVLMVVGGVLYSAGTPFLLASRLRFHNTIWHSMVVAASIVFFVAVFLCAAMPGVVVAAN</sequence>
<evidence type="ECO:0000256" key="3">
    <source>
        <dbReference type="ARBA" id="ARBA00022989"/>
    </source>
</evidence>
<accession>A0A222E050</accession>
<dbReference type="Proteomes" id="UP000203589">
    <property type="component" value="Chromosome"/>
</dbReference>
<proteinExistence type="predicted"/>
<keyword evidence="3 5" id="KW-1133">Transmembrane helix</keyword>
<reference evidence="6 7" key="1">
    <citation type="submission" date="2017-07" db="EMBL/GenBank/DDBJ databases">
        <title>Genome Sequence of Antarctobacter heliothermus Strain SMS3 Isolated from a culture of the Diatom Skeletonema marinoi.</title>
        <authorList>
            <person name="Topel M."/>
            <person name="Pinder M.I.M."/>
            <person name="Johansson O.N."/>
            <person name="Kourtchenko O."/>
            <person name="Godhe A."/>
            <person name="Clarke A.K."/>
        </authorList>
    </citation>
    <scope>NUCLEOTIDE SEQUENCE [LARGE SCALE GENOMIC DNA]</scope>
    <source>
        <strain evidence="6 7">SMS3</strain>
    </source>
</reference>
<evidence type="ECO:0000256" key="5">
    <source>
        <dbReference type="SAM" id="Phobius"/>
    </source>
</evidence>
<dbReference type="Pfam" id="PF03006">
    <property type="entry name" value="HlyIII"/>
    <property type="match status" value="1"/>
</dbReference>
<keyword evidence="2 5" id="KW-0812">Transmembrane</keyword>
<dbReference type="KEGG" id="aht:ANTHELSMS3_00815"/>
<dbReference type="InterPro" id="IPR004254">
    <property type="entry name" value="AdipoR/HlyIII-related"/>
</dbReference>
<comment type="subcellular location">
    <subcellularLocation>
        <location evidence="1">Membrane</location>
        <topology evidence="1">Multi-pass membrane protein</topology>
    </subcellularLocation>
</comment>
<evidence type="ECO:0000256" key="1">
    <source>
        <dbReference type="ARBA" id="ARBA00004141"/>
    </source>
</evidence>
<dbReference type="RefSeq" id="WP_094033760.1">
    <property type="nucleotide sequence ID" value="NZ_CP022540.1"/>
</dbReference>
<keyword evidence="7" id="KW-1185">Reference proteome</keyword>
<feature type="transmembrane region" description="Helical" evidence="5">
    <location>
        <begin position="206"/>
        <end position="232"/>
    </location>
</feature>
<feature type="transmembrane region" description="Helical" evidence="5">
    <location>
        <begin position="169"/>
        <end position="194"/>
    </location>
</feature>
<feature type="transmembrane region" description="Helical" evidence="5">
    <location>
        <begin position="120"/>
        <end position="139"/>
    </location>
</feature>
<protein>
    <submittedName>
        <fullName evidence="6">Hemolysin-III related</fullName>
    </submittedName>
</protein>
<dbReference type="OrthoDB" id="9813689at2"/>
<dbReference type="GO" id="GO:0016020">
    <property type="term" value="C:membrane"/>
    <property type="evidence" value="ECO:0007669"/>
    <property type="project" value="UniProtKB-SubCell"/>
</dbReference>
<organism evidence="6 7">
    <name type="scientific">Antarctobacter heliothermus</name>
    <dbReference type="NCBI Taxonomy" id="74033"/>
    <lineage>
        <taxon>Bacteria</taxon>
        <taxon>Pseudomonadati</taxon>
        <taxon>Pseudomonadota</taxon>
        <taxon>Alphaproteobacteria</taxon>
        <taxon>Rhodobacterales</taxon>
        <taxon>Roseobacteraceae</taxon>
        <taxon>Antarctobacter</taxon>
    </lineage>
</organism>
<keyword evidence="4 5" id="KW-0472">Membrane</keyword>
<feature type="transmembrane region" description="Helical" evidence="5">
    <location>
        <begin position="146"/>
        <end position="163"/>
    </location>
</feature>
<name>A0A222E050_9RHOB</name>
<evidence type="ECO:0000313" key="7">
    <source>
        <dbReference type="Proteomes" id="UP000203589"/>
    </source>
</evidence>
<gene>
    <name evidence="6" type="ORF">ANTHELSMS3_00815</name>
</gene>
<evidence type="ECO:0000256" key="2">
    <source>
        <dbReference type="ARBA" id="ARBA00022692"/>
    </source>
</evidence>
<evidence type="ECO:0000313" key="6">
    <source>
        <dbReference type="EMBL" id="ASP19532.1"/>
    </source>
</evidence>
<dbReference type="AlphaFoldDB" id="A0A222E050"/>